<reference evidence="2" key="1">
    <citation type="submission" date="2011-11" db="EMBL/GenBank/DDBJ databases">
        <title>The Genome Sequence of Fusarium oxysporum Cotton.</title>
        <authorList>
            <consortium name="The Broad Institute Genome Sequencing Platform"/>
            <person name="Ma L.-J."/>
            <person name="Gale L.R."/>
            <person name="Schwartz D.C."/>
            <person name="Zhou S."/>
            <person name="Corby-Kistler H."/>
            <person name="Young S.K."/>
            <person name="Zeng Q."/>
            <person name="Gargeya S."/>
            <person name="Fitzgerald M."/>
            <person name="Haas B."/>
            <person name="Abouelleil A."/>
            <person name="Alvarado L."/>
            <person name="Arachchi H.M."/>
            <person name="Berlin A."/>
            <person name="Brown A."/>
            <person name="Chapman S.B."/>
            <person name="Chen Z."/>
            <person name="Dunbar C."/>
            <person name="Freedman E."/>
            <person name="Gearin G."/>
            <person name="Goldberg J."/>
            <person name="Griggs A."/>
            <person name="Gujja S."/>
            <person name="Heiman D."/>
            <person name="Howarth C."/>
            <person name="Larson L."/>
            <person name="Lui A."/>
            <person name="MacDonald P.J.P."/>
            <person name="Montmayeur A."/>
            <person name="Murphy C."/>
            <person name="Neiman D."/>
            <person name="Pearson M."/>
            <person name="Priest M."/>
            <person name="Roberts A."/>
            <person name="Saif S."/>
            <person name="Shea T."/>
            <person name="Shenoy N."/>
            <person name="Sisk P."/>
            <person name="Stolte C."/>
            <person name="Sykes S."/>
            <person name="Wortman J."/>
            <person name="Nusbaum C."/>
            <person name="Birren B."/>
        </authorList>
    </citation>
    <scope>NUCLEOTIDE SEQUENCE [LARGE SCALE GENOMIC DNA]</scope>
    <source>
        <strain evidence="2">25433</strain>
    </source>
</reference>
<accession>X0KGY5</accession>
<dbReference type="EMBL" id="KK035394">
    <property type="protein sequence ID" value="EXM12758.1"/>
    <property type="molecule type" value="Genomic_DNA"/>
</dbReference>
<evidence type="ECO:0000256" key="1">
    <source>
        <dbReference type="SAM" id="MobiDB-lite"/>
    </source>
</evidence>
<proteinExistence type="predicted"/>
<dbReference type="HOGENOM" id="CLU_2904255_0_0_1"/>
<gene>
    <name evidence="2" type="ORF">FOTG_18758</name>
</gene>
<organism evidence="2">
    <name type="scientific">Fusarium oxysporum f. sp. vasinfectum 25433</name>
    <dbReference type="NCBI Taxonomy" id="1089449"/>
    <lineage>
        <taxon>Eukaryota</taxon>
        <taxon>Fungi</taxon>
        <taxon>Dikarya</taxon>
        <taxon>Ascomycota</taxon>
        <taxon>Pezizomycotina</taxon>
        <taxon>Sordariomycetes</taxon>
        <taxon>Hypocreomycetidae</taxon>
        <taxon>Hypocreales</taxon>
        <taxon>Nectriaceae</taxon>
        <taxon>Fusarium</taxon>
        <taxon>Fusarium oxysporum species complex</taxon>
    </lineage>
</organism>
<sequence>MGSLSRGDSAYFRGSRAQRQPSAPFKWCACRHSGPTLCCHRRRRCFRYWWPEYSGRQLACQV</sequence>
<feature type="region of interest" description="Disordered" evidence="1">
    <location>
        <begin position="1"/>
        <end position="22"/>
    </location>
</feature>
<evidence type="ECO:0000313" key="2">
    <source>
        <dbReference type="EMBL" id="EXM12758.1"/>
    </source>
</evidence>
<name>X0KGY5_FUSOX</name>
<dbReference type="AlphaFoldDB" id="X0KGY5"/>
<reference evidence="2" key="2">
    <citation type="submission" date="2014-03" db="EMBL/GenBank/DDBJ databases">
        <title>The Genome Annotation of Fusarium oxysporum Cotton.</title>
        <authorList>
            <consortium name="The Broad Institute Genomics Platform"/>
            <person name="Ma L.-J."/>
            <person name="Corby-Kistler H."/>
            <person name="Broz K."/>
            <person name="Gale L.R."/>
            <person name="Jonkers W."/>
            <person name="O'Donnell K."/>
            <person name="Ploetz R."/>
            <person name="Steinberg C."/>
            <person name="Schwartz D.C."/>
            <person name="VanEtten H."/>
            <person name="Zhou S."/>
            <person name="Young S.K."/>
            <person name="Zeng Q."/>
            <person name="Gargeya S."/>
            <person name="Fitzgerald M."/>
            <person name="Abouelleil A."/>
            <person name="Alvarado L."/>
            <person name="Chapman S.B."/>
            <person name="Gainer-Dewar J."/>
            <person name="Goldberg J."/>
            <person name="Griggs A."/>
            <person name="Gujja S."/>
            <person name="Hansen M."/>
            <person name="Howarth C."/>
            <person name="Imamovic A."/>
            <person name="Ireland A."/>
            <person name="Larimer J."/>
            <person name="McCowan C."/>
            <person name="Murphy C."/>
            <person name="Pearson M."/>
            <person name="Poon T.W."/>
            <person name="Priest M."/>
            <person name="Roberts A."/>
            <person name="Saif S."/>
            <person name="Shea T."/>
            <person name="Sykes S."/>
            <person name="Wortman J."/>
            <person name="Nusbaum C."/>
            <person name="Birren B."/>
        </authorList>
    </citation>
    <scope>NUCLEOTIDE SEQUENCE</scope>
    <source>
        <strain evidence="2">25433</strain>
    </source>
</reference>
<protein>
    <submittedName>
        <fullName evidence="2">Uncharacterized protein</fullName>
    </submittedName>
</protein>
<dbReference type="Proteomes" id="UP000030701">
    <property type="component" value="Unassembled WGS sequence"/>
</dbReference>